<dbReference type="AlphaFoldDB" id="A0A9P9JEM9"/>
<protein>
    <submittedName>
        <fullName evidence="2">Uncharacterized protein</fullName>
    </submittedName>
</protein>
<comment type="caution">
    <text evidence="2">The sequence shown here is derived from an EMBL/GenBank/DDBJ whole genome shotgun (WGS) entry which is preliminary data.</text>
</comment>
<evidence type="ECO:0000313" key="2">
    <source>
        <dbReference type="EMBL" id="KAH7162758.1"/>
    </source>
</evidence>
<feature type="compositionally biased region" description="Basic and acidic residues" evidence="1">
    <location>
        <begin position="13"/>
        <end position="22"/>
    </location>
</feature>
<proteinExistence type="predicted"/>
<reference evidence="2" key="1">
    <citation type="journal article" date="2021" name="Nat. Commun.">
        <title>Genetic determinants of endophytism in the Arabidopsis root mycobiome.</title>
        <authorList>
            <person name="Mesny F."/>
            <person name="Miyauchi S."/>
            <person name="Thiergart T."/>
            <person name="Pickel B."/>
            <person name="Atanasova L."/>
            <person name="Karlsson M."/>
            <person name="Huettel B."/>
            <person name="Barry K.W."/>
            <person name="Haridas S."/>
            <person name="Chen C."/>
            <person name="Bauer D."/>
            <person name="Andreopoulos W."/>
            <person name="Pangilinan J."/>
            <person name="LaButti K."/>
            <person name="Riley R."/>
            <person name="Lipzen A."/>
            <person name="Clum A."/>
            <person name="Drula E."/>
            <person name="Henrissat B."/>
            <person name="Kohler A."/>
            <person name="Grigoriev I.V."/>
            <person name="Martin F.M."/>
            <person name="Hacquard S."/>
        </authorList>
    </citation>
    <scope>NUCLEOTIDE SEQUENCE</scope>
    <source>
        <strain evidence="2">MPI-CAGE-AT-0021</strain>
    </source>
</reference>
<keyword evidence="3" id="KW-1185">Reference proteome</keyword>
<feature type="compositionally biased region" description="Polar residues" evidence="1">
    <location>
        <begin position="1"/>
        <end position="10"/>
    </location>
</feature>
<accession>A0A9P9JEM9</accession>
<feature type="region of interest" description="Disordered" evidence="1">
    <location>
        <begin position="1"/>
        <end position="36"/>
    </location>
</feature>
<name>A0A9P9JEM9_9HYPO</name>
<evidence type="ECO:0000313" key="3">
    <source>
        <dbReference type="Proteomes" id="UP000717696"/>
    </source>
</evidence>
<gene>
    <name evidence="2" type="ORF">B0J13DRAFT_18854</name>
</gene>
<dbReference type="Proteomes" id="UP000717696">
    <property type="component" value="Unassembled WGS sequence"/>
</dbReference>
<dbReference type="EMBL" id="JAGMUU010000001">
    <property type="protein sequence ID" value="KAH7162758.1"/>
    <property type="molecule type" value="Genomic_DNA"/>
</dbReference>
<sequence>MGVTALSRQNALRKKDGMAEQRVKRRSKTASFDTNKGRQPSALLTFFVFKRGTPSWPSSRFGLPFPLWGSVALSASASASVCFCVVAVTASARLLLAASLQASDTRRFQGRRRGRTGCAAVRSSVVVVPGETLRNPAHADEMNKLRGSGRGAASCELLAVDNEKKVTRQRNGVQTGIQVNVSSCSAGSGAWSW</sequence>
<organism evidence="2 3">
    <name type="scientific">Dactylonectria estremocensis</name>
    <dbReference type="NCBI Taxonomy" id="1079267"/>
    <lineage>
        <taxon>Eukaryota</taxon>
        <taxon>Fungi</taxon>
        <taxon>Dikarya</taxon>
        <taxon>Ascomycota</taxon>
        <taxon>Pezizomycotina</taxon>
        <taxon>Sordariomycetes</taxon>
        <taxon>Hypocreomycetidae</taxon>
        <taxon>Hypocreales</taxon>
        <taxon>Nectriaceae</taxon>
        <taxon>Dactylonectria</taxon>
    </lineage>
</organism>
<evidence type="ECO:0000256" key="1">
    <source>
        <dbReference type="SAM" id="MobiDB-lite"/>
    </source>
</evidence>